<dbReference type="EMBL" id="CAICTM010000507">
    <property type="protein sequence ID" value="CAB9511900.1"/>
    <property type="molecule type" value="Genomic_DNA"/>
</dbReference>
<evidence type="ECO:0000313" key="1">
    <source>
        <dbReference type="EMBL" id="CAB9511900.1"/>
    </source>
</evidence>
<dbReference type="OrthoDB" id="10502747at2759"/>
<dbReference type="Proteomes" id="UP001153069">
    <property type="component" value="Unassembled WGS sequence"/>
</dbReference>
<reference evidence="1" key="1">
    <citation type="submission" date="2020-06" db="EMBL/GenBank/DDBJ databases">
        <authorList>
            <consortium name="Plant Systems Biology data submission"/>
        </authorList>
    </citation>
    <scope>NUCLEOTIDE SEQUENCE</scope>
    <source>
        <strain evidence="1">D6</strain>
    </source>
</reference>
<gene>
    <name evidence="1" type="ORF">SEMRO_508_G156880.1</name>
</gene>
<evidence type="ECO:0000313" key="2">
    <source>
        <dbReference type="Proteomes" id="UP001153069"/>
    </source>
</evidence>
<name>A0A9N8HGY0_9STRA</name>
<comment type="caution">
    <text evidence="1">The sequence shown here is derived from an EMBL/GenBank/DDBJ whole genome shotgun (WGS) entry which is preliminary data.</text>
</comment>
<protein>
    <submittedName>
        <fullName evidence="1">Uncharacterized protein</fullName>
    </submittedName>
</protein>
<organism evidence="1 2">
    <name type="scientific">Seminavis robusta</name>
    <dbReference type="NCBI Taxonomy" id="568900"/>
    <lineage>
        <taxon>Eukaryota</taxon>
        <taxon>Sar</taxon>
        <taxon>Stramenopiles</taxon>
        <taxon>Ochrophyta</taxon>
        <taxon>Bacillariophyta</taxon>
        <taxon>Bacillariophyceae</taxon>
        <taxon>Bacillariophycidae</taxon>
        <taxon>Naviculales</taxon>
        <taxon>Naviculaceae</taxon>
        <taxon>Seminavis</taxon>
    </lineage>
</organism>
<accession>A0A9N8HGY0</accession>
<dbReference type="AlphaFoldDB" id="A0A9N8HGY0"/>
<sequence length="151" mass="16721">MAYTSDWDSSDAFSSVVDALVESLLKALSLKINARQNVLQVTGSVKETFKIQVHSPEVLILTIQRAGRLKLSLLRSSDFLAHAEGTVGLQRANEEGVAYQRTYRSDKGGYERVFSVSHGDVFCISMEAHHFCSAAIRRGCTWVDCSLEYDG</sequence>
<proteinExistence type="predicted"/>
<keyword evidence="2" id="KW-1185">Reference proteome</keyword>